<proteinExistence type="predicted"/>
<organism evidence="4 5">
    <name type="scientific">Volvox africanus</name>
    <dbReference type="NCBI Taxonomy" id="51714"/>
    <lineage>
        <taxon>Eukaryota</taxon>
        <taxon>Viridiplantae</taxon>
        <taxon>Chlorophyta</taxon>
        <taxon>core chlorophytes</taxon>
        <taxon>Chlorophyceae</taxon>
        <taxon>CS clade</taxon>
        <taxon>Chlamydomonadales</taxon>
        <taxon>Volvocaceae</taxon>
        <taxon>Volvox</taxon>
    </lineage>
</organism>
<feature type="compositionally biased region" description="Basic and acidic residues" evidence="3">
    <location>
        <begin position="322"/>
        <end position="341"/>
    </location>
</feature>
<dbReference type="PANTHER" id="PTHR21549:SF0">
    <property type="entry name" value="COILED-COIL DOMAIN-CONTAINING PROTEIN 112"/>
    <property type="match status" value="1"/>
</dbReference>
<name>A0ABQ5RTQ3_9CHLO</name>
<evidence type="ECO:0000256" key="2">
    <source>
        <dbReference type="SAM" id="Coils"/>
    </source>
</evidence>
<comment type="caution">
    <text evidence="4">The sequence shown here is derived from an EMBL/GenBank/DDBJ whole genome shotgun (WGS) entry which is preliminary data.</text>
</comment>
<protein>
    <submittedName>
        <fullName evidence="4">Uncharacterized protein</fullName>
    </submittedName>
</protein>
<keyword evidence="1 2" id="KW-0175">Coiled coil</keyword>
<reference evidence="4 5" key="1">
    <citation type="journal article" date="2023" name="IScience">
        <title>Expanded male sex-determining region conserved during the evolution of homothallism in the green alga Volvox.</title>
        <authorList>
            <person name="Yamamoto K."/>
            <person name="Matsuzaki R."/>
            <person name="Mahakham W."/>
            <person name="Heman W."/>
            <person name="Sekimoto H."/>
            <person name="Kawachi M."/>
            <person name="Minakuchi Y."/>
            <person name="Toyoda A."/>
            <person name="Nozaki H."/>
        </authorList>
    </citation>
    <scope>NUCLEOTIDE SEQUENCE [LARGE SCALE GENOMIC DNA]</scope>
    <source>
        <strain evidence="4 5">NIES-4468</strain>
    </source>
</reference>
<dbReference type="PANTHER" id="PTHR21549">
    <property type="entry name" value="MUTATED IN BLADDER CANCER 1"/>
    <property type="match status" value="1"/>
</dbReference>
<keyword evidence="5" id="KW-1185">Reference proteome</keyword>
<dbReference type="Proteomes" id="UP001165090">
    <property type="component" value="Unassembled WGS sequence"/>
</dbReference>
<sequence length="527" mass="58544">MAKTQVCHDDIPVLDIAPDQAKREACQWLSTYRHLRTRIQAITSELGSGPACEALKGKDMAAAAFASSAGALQRLESEVWGQVTVARQSVRRITDSLARARPGQSATVDELAEAIDAADRTLTATREQQVAALEQLYHQEAQLEVDIEAIGSQLDADLETDVKRAAALASERDPTVAGPASKRTASAGLRRPTSRGQQRRASTGGGGGGFGPRSGGGALAPEVEEYEEFMAQHGPTGGWDAEDHQEFLAILRSCDGDYSHAVAIAQERAIGYSRREVMDHARWHMEMVELEARKRVAVERWRREKQQQRAALAAQQAVLHSDTAERAQRERQRDQRSREEESLLAGAKKAMAARWRTEREERQREEAEMARRAAEATAAARRNELEQRQAVNKLRLQMCKEAKERQRREEQRRAAAEVAVKAALSAPTPQQLQRVAERSAATFQRRQSLLAKHEALRGRREQVQQHLLEKVQVDVPTDPARLLKGTAAHIQRVQALQAQERKARDSGFILHVSSRVTPTWRVGLQGG</sequence>
<feature type="region of interest" description="Disordered" evidence="3">
    <location>
        <begin position="168"/>
        <end position="219"/>
    </location>
</feature>
<feature type="compositionally biased region" description="Gly residues" evidence="3">
    <location>
        <begin position="203"/>
        <end position="218"/>
    </location>
</feature>
<accession>A0ABQ5RTQ3</accession>
<dbReference type="InterPro" id="IPR039902">
    <property type="entry name" value="CCDC148/CCDC112"/>
</dbReference>
<gene>
    <name evidence="4" type="ORF">VaNZ11_002885</name>
</gene>
<evidence type="ECO:0000256" key="1">
    <source>
        <dbReference type="ARBA" id="ARBA00023054"/>
    </source>
</evidence>
<feature type="region of interest" description="Disordered" evidence="3">
    <location>
        <begin position="312"/>
        <end position="345"/>
    </location>
</feature>
<dbReference type="EMBL" id="BSDZ01000008">
    <property type="protein sequence ID" value="GLI60683.1"/>
    <property type="molecule type" value="Genomic_DNA"/>
</dbReference>
<evidence type="ECO:0000313" key="4">
    <source>
        <dbReference type="EMBL" id="GLI60683.1"/>
    </source>
</evidence>
<feature type="coiled-coil region" evidence="2">
    <location>
        <begin position="357"/>
        <end position="419"/>
    </location>
</feature>
<evidence type="ECO:0000313" key="5">
    <source>
        <dbReference type="Proteomes" id="UP001165090"/>
    </source>
</evidence>
<evidence type="ECO:0000256" key="3">
    <source>
        <dbReference type="SAM" id="MobiDB-lite"/>
    </source>
</evidence>